<proteinExistence type="predicted"/>
<comment type="caution">
    <text evidence="3">The sequence shown here is derived from an EMBL/GenBank/DDBJ whole genome shotgun (WGS) entry which is preliminary data.</text>
</comment>
<dbReference type="Gene3D" id="3.40.50.1820">
    <property type="entry name" value="alpha/beta hydrolase"/>
    <property type="match status" value="1"/>
</dbReference>
<gene>
    <name evidence="3" type="ORF">NN4_70240</name>
</gene>
<dbReference type="PANTHER" id="PTHR37017">
    <property type="entry name" value="AB HYDROLASE-1 DOMAIN-CONTAINING PROTEIN-RELATED"/>
    <property type="match status" value="1"/>
</dbReference>
<dbReference type="InterPro" id="IPR000073">
    <property type="entry name" value="AB_hydrolase_1"/>
</dbReference>
<sequence>MSTRVIRLGRTLLIGMAVTLSMAVTACSAKADKPAIEQPVDKPAVLLVHGAFADGSSWTKVAEKLQRDGYQVTTAAVPLRGLTYDSAYIRSVLDGMPGKTIVVGHSYGGAVITNAATGSPKAAGLVYIAAFAPDRGESLGELDGRFGGPATKISVPHEYPLPDGKGNAPELTIAPDKFGEFFAQDLPATDAEVLAAGQRPIAVASFTEPSAEPAWKTLPSWTLVAKDDRMIPPDGQRQMATRINATVVEHAGSHAIALSQPQAVVDVIETAAAKTS</sequence>
<dbReference type="RefSeq" id="WP_246181246.1">
    <property type="nucleotide sequence ID" value="NZ_BJXA01000071.1"/>
</dbReference>
<dbReference type="PROSITE" id="PS51257">
    <property type="entry name" value="PROKAR_LIPOPROTEIN"/>
    <property type="match status" value="1"/>
</dbReference>
<feature type="signal peptide" evidence="1">
    <location>
        <begin position="1"/>
        <end position="31"/>
    </location>
</feature>
<organism evidence="3 4">
    <name type="scientific">Nocardia ninae NBRC 108245</name>
    <dbReference type="NCBI Taxonomy" id="1210091"/>
    <lineage>
        <taxon>Bacteria</taxon>
        <taxon>Bacillati</taxon>
        <taxon>Actinomycetota</taxon>
        <taxon>Actinomycetes</taxon>
        <taxon>Mycobacteriales</taxon>
        <taxon>Nocardiaceae</taxon>
        <taxon>Nocardia</taxon>
    </lineage>
</organism>
<dbReference type="GO" id="GO:0016787">
    <property type="term" value="F:hydrolase activity"/>
    <property type="evidence" value="ECO:0007669"/>
    <property type="project" value="UniProtKB-KW"/>
</dbReference>
<dbReference type="EMBL" id="BJXA01000071">
    <property type="protein sequence ID" value="GEM42505.1"/>
    <property type="molecule type" value="Genomic_DNA"/>
</dbReference>
<evidence type="ECO:0000259" key="2">
    <source>
        <dbReference type="Pfam" id="PF12697"/>
    </source>
</evidence>
<protein>
    <submittedName>
        <fullName evidence="3">Alpha/beta hydrolase</fullName>
    </submittedName>
</protein>
<evidence type="ECO:0000256" key="1">
    <source>
        <dbReference type="SAM" id="SignalP"/>
    </source>
</evidence>
<evidence type="ECO:0000313" key="3">
    <source>
        <dbReference type="EMBL" id="GEM42505.1"/>
    </source>
</evidence>
<keyword evidence="3" id="KW-0378">Hydrolase</keyword>
<reference evidence="3 4" key="1">
    <citation type="submission" date="2019-07" db="EMBL/GenBank/DDBJ databases">
        <title>Whole genome shotgun sequence of Nocardia ninae NBRC 108245.</title>
        <authorList>
            <person name="Hosoyama A."/>
            <person name="Uohara A."/>
            <person name="Ohji S."/>
            <person name="Ichikawa N."/>
        </authorList>
    </citation>
    <scope>NUCLEOTIDE SEQUENCE [LARGE SCALE GENOMIC DNA]</scope>
    <source>
        <strain evidence="3 4">NBRC 108245</strain>
    </source>
</reference>
<keyword evidence="4" id="KW-1185">Reference proteome</keyword>
<dbReference type="Proteomes" id="UP000321424">
    <property type="component" value="Unassembled WGS sequence"/>
</dbReference>
<accession>A0A511MPF8</accession>
<dbReference type="InterPro" id="IPR029058">
    <property type="entry name" value="AB_hydrolase_fold"/>
</dbReference>
<dbReference type="SUPFAM" id="SSF53474">
    <property type="entry name" value="alpha/beta-Hydrolases"/>
    <property type="match status" value="1"/>
</dbReference>
<name>A0A511MPF8_9NOCA</name>
<evidence type="ECO:0000313" key="4">
    <source>
        <dbReference type="Proteomes" id="UP000321424"/>
    </source>
</evidence>
<feature type="domain" description="AB hydrolase-1" evidence="2">
    <location>
        <begin position="45"/>
        <end position="267"/>
    </location>
</feature>
<feature type="chain" id="PRO_5021908866" evidence="1">
    <location>
        <begin position="32"/>
        <end position="276"/>
    </location>
</feature>
<dbReference type="InterPro" id="IPR052897">
    <property type="entry name" value="Sec-Metab_Biosynth_Hydrolase"/>
</dbReference>
<dbReference type="PANTHER" id="PTHR37017:SF11">
    <property type="entry name" value="ESTERASE_LIPASE_THIOESTERASE DOMAIN-CONTAINING PROTEIN"/>
    <property type="match status" value="1"/>
</dbReference>
<keyword evidence="1" id="KW-0732">Signal</keyword>
<dbReference type="Pfam" id="PF12697">
    <property type="entry name" value="Abhydrolase_6"/>
    <property type="match status" value="1"/>
</dbReference>
<dbReference type="AlphaFoldDB" id="A0A511MPF8"/>